<sequence length="79" mass="9166">MTHLSYHSSSLVLRYVIRRVVILAAHWSNGRVEEVPRSSGWTRGEIEKLWMSGHRALVQSVTKTVFFKNSFDQLEFTSD</sequence>
<organism evidence="1 2">
    <name type="scientific">Trichonephila clavipes</name>
    <name type="common">Golden silk orbweaver</name>
    <name type="synonym">Nephila clavipes</name>
    <dbReference type="NCBI Taxonomy" id="2585209"/>
    <lineage>
        <taxon>Eukaryota</taxon>
        <taxon>Metazoa</taxon>
        <taxon>Ecdysozoa</taxon>
        <taxon>Arthropoda</taxon>
        <taxon>Chelicerata</taxon>
        <taxon>Arachnida</taxon>
        <taxon>Araneae</taxon>
        <taxon>Araneomorphae</taxon>
        <taxon>Entelegynae</taxon>
        <taxon>Araneoidea</taxon>
        <taxon>Nephilidae</taxon>
        <taxon>Trichonephila</taxon>
    </lineage>
</organism>
<keyword evidence="2" id="KW-1185">Reference proteome</keyword>
<evidence type="ECO:0000313" key="1">
    <source>
        <dbReference type="EMBL" id="GFX98260.1"/>
    </source>
</evidence>
<dbReference type="EMBL" id="BMAU01021201">
    <property type="protein sequence ID" value="GFX98260.1"/>
    <property type="molecule type" value="Genomic_DNA"/>
</dbReference>
<reference evidence="1" key="1">
    <citation type="submission" date="2020-08" db="EMBL/GenBank/DDBJ databases">
        <title>Multicomponent nature underlies the extraordinary mechanical properties of spider dragline silk.</title>
        <authorList>
            <person name="Kono N."/>
            <person name="Nakamura H."/>
            <person name="Mori M."/>
            <person name="Yoshida Y."/>
            <person name="Ohtoshi R."/>
            <person name="Malay A.D."/>
            <person name="Moran D.A.P."/>
            <person name="Tomita M."/>
            <person name="Numata K."/>
            <person name="Arakawa K."/>
        </authorList>
    </citation>
    <scope>NUCLEOTIDE SEQUENCE</scope>
</reference>
<proteinExistence type="predicted"/>
<evidence type="ECO:0000313" key="2">
    <source>
        <dbReference type="Proteomes" id="UP000887159"/>
    </source>
</evidence>
<accession>A0A8X6RQ42</accession>
<comment type="caution">
    <text evidence="1">The sequence shown here is derived from an EMBL/GenBank/DDBJ whole genome shotgun (WGS) entry which is preliminary data.</text>
</comment>
<name>A0A8X6RQ42_TRICX</name>
<protein>
    <submittedName>
        <fullName evidence="1">Uncharacterized protein</fullName>
    </submittedName>
</protein>
<dbReference type="Proteomes" id="UP000887159">
    <property type="component" value="Unassembled WGS sequence"/>
</dbReference>
<dbReference type="AlphaFoldDB" id="A0A8X6RQ42"/>
<gene>
    <name evidence="1" type="ORF">TNCV_4909031</name>
</gene>